<evidence type="ECO:0000313" key="10">
    <source>
        <dbReference type="EMBL" id="MFK4638446.1"/>
    </source>
</evidence>
<evidence type="ECO:0000256" key="1">
    <source>
        <dbReference type="ARBA" id="ARBA00001917"/>
    </source>
</evidence>
<dbReference type="SUPFAM" id="SSF51412">
    <property type="entry name" value="Inosine monophosphate dehydrogenase (IMPDH)"/>
    <property type="match status" value="1"/>
</dbReference>
<dbReference type="GO" id="GO:0018580">
    <property type="term" value="F:nitronate monooxygenase activity"/>
    <property type="evidence" value="ECO:0007669"/>
    <property type="project" value="UniProtKB-EC"/>
</dbReference>
<comment type="caution">
    <text evidence="10">The sequence shown here is derived from an EMBL/GenBank/DDBJ whole genome shotgun (WGS) entry which is preliminary data.</text>
</comment>
<evidence type="ECO:0000256" key="8">
    <source>
        <dbReference type="ARBA" id="ARBA00031155"/>
    </source>
</evidence>
<evidence type="ECO:0000256" key="2">
    <source>
        <dbReference type="ARBA" id="ARBA00009881"/>
    </source>
</evidence>
<evidence type="ECO:0000256" key="5">
    <source>
        <dbReference type="ARBA" id="ARBA00022643"/>
    </source>
</evidence>
<keyword evidence="4" id="KW-0285">Flavoprotein</keyword>
<keyword evidence="11" id="KW-1185">Reference proteome</keyword>
<dbReference type="Gene3D" id="3.20.20.70">
    <property type="entry name" value="Aldolase class I"/>
    <property type="match status" value="1"/>
</dbReference>
<comment type="catalytic activity">
    <reaction evidence="9">
        <text>3 propionate 3-nitronate + 3 O2 + H2O = 3 3-oxopropanoate + 2 nitrate + nitrite + H2O2 + 3 H(+)</text>
        <dbReference type="Rhea" id="RHEA:57332"/>
        <dbReference type="ChEBI" id="CHEBI:15377"/>
        <dbReference type="ChEBI" id="CHEBI:15378"/>
        <dbReference type="ChEBI" id="CHEBI:15379"/>
        <dbReference type="ChEBI" id="CHEBI:16240"/>
        <dbReference type="ChEBI" id="CHEBI:16301"/>
        <dbReference type="ChEBI" id="CHEBI:17632"/>
        <dbReference type="ChEBI" id="CHEBI:33190"/>
        <dbReference type="ChEBI" id="CHEBI:136067"/>
    </reaction>
</comment>
<evidence type="ECO:0000313" key="11">
    <source>
        <dbReference type="Proteomes" id="UP001620520"/>
    </source>
</evidence>
<evidence type="ECO:0000256" key="6">
    <source>
        <dbReference type="ARBA" id="ARBA00023002"/>
    </source>
</evidence>
<evidence type="ECO:0000256" key="7">
    <source>
        <dbReference type="ARBA" id="ARBA00023033"/>
    </source>
</evidence>
<name>A0ABW8N337_9MICC</name>
<sequence>MPQFLFGTPFIAAPMAGGTSTPALVQAVHEAGGLGFLAAGYKSPASMAGEISAARALGVRFGMNVFVPDAEALSPGPGERARLEAYRTELEPEAAQYGVTLPPLRLDDDDAWQEKIDVLMTDPVEVVSFAFGLPGRAVIQSLRKAGTLVVTSVTSVQEALAAAEEGPDALVVQHTSAGAHSASFLTADSATPTASTTAELVTQVRSAVGLPLIAAGAIMGSSELRGVLAAGAEAAQIGTALVRTEESGARQTHKDALGDPAFTETTMTRAFTGRPARSLVNEFVQNHPNAPKGYPAIHHLTAPVRAAASAAGDPQRLNLWAGTGWRQARTGSARDVVTDFLNGL</sequence>
<keyword evidence="6 10" id="KW-0560">Oxidoreductase</keyword>
<comment type="similarity">
    <text evidence="2">Belongs to the nitronate monooxygenase family. NMO class I subfamily.</text>
</comment>
<evidence type="ECO:0000256" key="9">
    <source>
        <dbReference type="ARBA" id="ARBA00049401"/>
    </source>
</evidence>
<dbReference type="RefSeq" id="WP_189014381.1">
    <property type="nucleotide sequence ID" value="NZ_JBIYEW010000003.1"/>
</dbReference>
<comment type="cofactor">
    <cofactor evidence="1">
        <name>FMN</name>
        <dbReference type="ChEBI" id="CHEBI:58210"/>
    </cofactor>
</comment>
<organism evidence="10 11">
    <name type="scientific">Paenarthrobacter histidinolovorans</name>
    <dbReference type="NCBI Taxonomy" id="43664"/>
    <lineage>
        <taxon>Bacteria</taxon>
        <taxon>Bacillati</taxon>
        <taxon>Actinomycetota</taxon>
        <taxon>Actinomycetes</taxon>
        <taxon>Micrococcales</taxon>
        <taxon>Micrococcaceae</taxon>
        <taxon>Paenarthrobacter</taxon>
    </lineage>
</organism>
<dbReference type="EMBL" id="JBIYEW010000003">
    <property type="protein sequence ID" value="MFK4638446.1"/>
    <property type="molecule type" value="Genomic_DNA"/>
</dbReference>
<gene>
    <name evidence="10" type="ORF">ABIA52_001335</name>
</gene>
<proteinExistence type="inferred from homology"/>
<evidence type="ECO:0000256" key="4">
    <source>
        <dbReference type="ARBA" id="ARBA00022630"/>
    </source>
</evidence>
<protein>
    <recommendedName>
        <fullName evidence="8">Propionate 3-nitronate monooxygenase</fullName>
    </recommendedName>
</protein>
<reference evidence="10 11" key="1">
    <citation type="submission" date="2024-10" db="EMBL/GenBank/DDBJ databases">
        <title>Novel secondary metabolite-producing bacteria for plant disease control.</title>
        <authorList>
            <person name="Chevrette M."/>
        </authorList>
    </citation>
    <scope>NUCLEOTIDE SEQUENCE [LARGE SCALE GENOMIC DNA]</scope>
    <source>
        <strain evidence="10 11">J30 TE3557</strain>
    </source>
</reference>
<dbReference type="PANTHER" id="PTHR42747:SF3">
    <property type="entry name" value="NITRONATE MONOOXYGENASE-RELATED"/>
    <property type="match status" value="1"/>
</dbReference>
<keyword evidence="3" id="KW-0216">Detoxification</keyword>
<dbReference type="PANTHER" id="PTHR42747">
    <property type="entry name" value="NITRONATE MONOOXYGENASE-RELATED"/>
    <property type="match status" value="1"/>
</dbReference>
<accession>A0ABW8N337</accession>
<dbReference type="CDD" id="cd04730">
    <property type="entry name" value="NPD_like"/>
    <property type="match status" value="1"/>
</dbReference>
<dbReference type="Pfam" id="PF03060">
    <property type="entry name" value="NMO"/>
    <property type="match status" value="1"/>
</dbReference>
<evidence type="ECO:0000256" key="3">
    <source>
        <dbReference type="ARBA" id="ARBA00022575"/>
    </source>
</evidence>
<dbReference type="InterPro" id="IPR004136">
    <property type="entry name" value="NMO"/>
</dbReference>
<dbReference type="Proteomes" id="UP001620520">
    <property type="component" value="Unassembled WGS sequence"/>
</dbReference>
<keyword evidence="7 10" id="KW-0503">Monooxygenase</keyword>
<dbReference type="InterPro" id="IPR013785">
    <property type="entry name" value="Aldolase_TIM"/>
</dbReference>
<keyword evidence="5" id="KW-0288">FMN</keyword>